<dbReference type="RefSeq" id="WP_023978817.1">
    <property type="nucleotide sequence ID" value="NZ_CBLX010000015.1"/>
</dbReference>
<dbReference type="InterPro" id="IPR045584">
    <property type="entry name" value="Pilin-like"/>
</dbReference>
<dbReference type="AlphaFoldDB" id="A0A060QLE9"/>
<dbReference type="NCBIfam" id="TIGR02532">
    <property type="entry name" value="IV_pilin_GFxxxE"/>
    <property type="match status" value="1"/>
</dbReference>
<gene>
    <name evidence="2" type="ORF">ASAP_2252</name>
</gene>
<dbReference type="InterPro" id="IPR012902">
    <property type="entry name" value="N_methyl_site"/>
</dbReference>
<evidence type="ECO:0000256" key="1">
    <source>
        <dbReference type="SAM" id="Phobius"/>
    </source>
</evidence>
<dbReference type="Gene3D" id="3.30.700.10">
    <property type="entry name" value="Glycoprotein, Type 4 Pilin"/>
    <property type="match status" value="1"/>
</dbReference>
<comment type="caution">
    <text evidence="2">The sequence shown here is derived from an EMBL/GenBank/DDBJ whole genome shotgun (WGS) entry which is preliminary data.</text>
</comment>
<reference evidence="2 3" key="2">
    <citation type="journal article" date="2014" name="PLoS ONE">
        <title>Evolution of mitochondria reconstructed from the energy metabolism of living bacteria.</title>
        <authorList>
            <person name="Degli Esposti M."/>
            <person name="Chouaia B."/>
            <person name="Comandatore F."/>
            <person name="Crotti E."/>
            <person name="Sassera D."/>
            <person name="Lievens P.M."/>
            <person name="Daffonchio D."/>
            <person name="Bandi C."/>
        </authorList>
    </citation>
    <scope>NUCLEOTIDE SEQUENCE [LARGE SCALE GENOMIC DNA]</scope>
    <source>
        <strain evidence="2 3">SF2.1</strain>
    </source>
</reference>
<name>A0A060QLE9_9PROT</name>
<proteinExistence type="predicted"/>
<sequence>MTLPSRAQAESGFTLIEMLVVLVILGMIGAIVVRHGASHPARLELRNAARQIAALMRETHARALYTGRAQELDINPLSGSYVIPPATAGALPAITITPDTRSVFRFYPDGSASGPVLGLSRGVSRMTLGVNWLTGAIESHGG</sequence>
<dbReference type="Pfam" id="PF07963">
    <property type="entry name" value="N_methyl"/>
    <property type="match status" value="1"/>
</dbReference>
<reference evidence="2 3" key="1">
    <citation type="journal article" date="2014" name="Genome Biol. Evol.">
        <title>Acetic acid bacteria genomes reveal functional traits for adaptation to life in insect guts.</title>
        <authorList>
            <person name="Chouaia B."/>
            <person name="Gaiarsa S."/>
            <person name="Crotti E."/>
            <person name="Comandatore F."/>
            <person name="Degli Esposti M."/>
            <person name="Ricci I."/>
            <person name="Alma A."/>
            <person name="Favia G."/>
            <person name="Bandi C."/>
            <person name="Daffonchio D."/>
        </authorList>
    </citation>
    <scope>NUCLEOTIDE SEQUENCE [LARGE SCALE GENOMIC DNA]</scope>
    <source>
        <strain evidence="2 3">SF2.1</strain>
    </source>
</reference>
<evidence type="ECO:0000313" key="2">
    <source>
        <dbReference type="EMBL" id="CDG40297.1"/>
    </source>
</evidence>
<keyword evidence="1" id="KW-1133">Transmembrane helix</keyword>
<feature type="transmembrane region" description="Helical" evidence="1">
    <location>
        <begin position="12"/>
        <end position="33"/>
    </location>
</feature>
<dbReference type="EMBL" id="CBLX010000015">
    <property type="protein sequence ID" value="CDG40297.1"/>
    <property type="molecule type" value="Genomic_DNA"/>
</dbReference>
<keyword evidence="1" id="KW-0472">Membrane</keyword>
<organism evidence="2 3">
    <name type="scientific">Asaia bogorensis</name>
    <dbReference type="NCBI Taxonomy" id="91915"/>
    <lineage>
        <taxon>Bacteria</taxon>
        <taxon>Pseudomonadati</taxon>
        <taxon>Pseudomonadota</taxon>
        <taxon>Alphaproteobacteria</taxon>
        <taxon>Acetobacterales</taxon>
        <taxon>Acetobacteraceae</taxon>
        <taxon>Asaia</taxon>
    </lineage>
</organism>
<dbReference type="SUPFAM" id="SSF54523">
    <property type="entry name" value="Pili subunits"/>
    <property type="match status" value="1"/>
</dbReference>
<dbReference type="eggNOG" id="COG4970">
    <property type="taxonomic scope" value="Bacteria"/>
</dbReference>
<accession>A0A060QLE9</accession>
<evidence type="ECO:0000313" key="3">
    <source>
        <dbReference type="Proteomes" id="UP000027583"/>
    </source>
</evidence>
<keyword evidence="1" id="KW-0812">Transmembrane</keyword>
<protein>
    <submittedName>
        <fullName evidence="2">Pseudopilin H</fullName>
    </submittedName>
</protein>
<dbReference type="PROSITE" id="PS00409">
    <property type="entry name" value="PROKAR_NTER_METHYL"/>
    <property type="match status" value="1"/>
</dbReference>
<dbReference type="Proteomes" id="UP000027583">
    <property type="component" value="Unassembled WGS sequence"/>
</dbReference>